<reference evidence="3 4" key="1">
    <citation type="submission" date="2019-01" db="EMBL/GenBank/DDBJ databases">
        <title>Sequencing of cultivated peanut Arachis hypogaea provides insights into genome evolution and oil improvement.</title>
        <authorList>
            <person name="Chen X."/>
        </authorList>
    </citation>
    <scope>NUCLEOTIDE SEQUENCE [LARGE SCALE GENOMIC DNA]</scope>
    <source>
        <strain evidence="4">cv. Fuhuasheng</strain>
        <tissue evidence="3">Leaves</tissue>
    </source>
</reference>
<feature type="region of interest" description="Disordered" evidence="1">
    <location>
        <begin position="58"/>
        <end position="95"/>
    </location>
</feature>
<sequence>MLPLLQPVLVTVAVCTILILALWKTLLLTPFKLVIVFFHEASHVVACKLTCGHAQIGEGEGERKGDGEGSQIGEGEGKEKMGMGWKRGALKGKRKKNWRRGIGYDYWEDNALGLQEHENGLKKTMREKAWDQAAGILASLVGYGFVLAHRN</sequence>
<dbReference type="InterPro" id="IPR049500">
    <property type="entry name" value="Peptidase_M50B-like"/>
</dbReference>
<evidence type="ECO:0000256" key="1">
    <source>
        <dbReference type="SAM" id="MobiDB-lite"/>
    </source>
</evidence>
<organism evidence="3 4">
    <name type="scientific">Arachis hypogaea</name>
    <name type="common">Peanut</name>
    <dbReference type="NCBI Taxonomy" id="3818"/>
    <lineage>
        <taxon>Eukaryota</taxon>
        <taxon>Viridiplantae</taxon>
        <taxon>Streptophyta</taxon>
        <taxon>Embryophyta</taxon>
        <taxon>Tracheophyta</taxon>
        <taxon>Spermatophyta</taxon>
        <taxon>Magnoliopsida</taxon>
        <taxon>eudicotyledons</taxon>
        <taxon>Gunneridae</taxon>
        <taxon>Pentapetalae</taxon>
        <taxon>rosids</taxon>
        <taxon>fabids</taxon>
        <taxon>Fabales</taxon>
        <taxon>Fabaceae</taxon>
        <taxon>Papilionoideae</taxon>
        <taxon>50 kb inversion clade</taxon>
        <taxon>dalbergioids sensu lato</taxon>
        <taxon>Dalbergieae</taxon>
        <taxon>Pterocarpus clade</taxon>
        <taxon>Arachis</taxon>
    </lineage>
</organism>
<keyword evidence="2" id="KW-1133">Transmembrane helix</keyword>
<name>A0A445BF81_ARAHY</name>
<keyword evidence="2" id="KW-0472">Membrane</keyword>
<dbReference type="PANTHER" id="PTHR33979">
    <property type="entry name" value="OS02G0221600 PROTEIN"/>
    <property type="match status" value="1"/>
</dbReference>
<dbReference type="PANTHER" id="PTHR33979:SF2">
    <property type="entry name" value="PEPTIDASE M50B-LIKE-DOMAIN-CONTAINING PROTEIN"/>
    <property type="match status" value="1"/>
</dbReference>
<dbReference type="STRING" id="3818.A0A445BF81"/>
<keyword evidence="2" id="KW-0812">Transmembrane</keyword>
<feature type="transmembrane region" description="Helical" evidence="2">
    <location>
        <begin position="6"/>
        <end position="23"/>
    </location>
</feature>
<keyword evidence="4" id="KW-1185">Reference proteome</keyword>
<evidence type="ECO:0000313" key="4">
    <source>
        <dbReference type="Proteomes" id="UP000289738"/>
    </source>
</evidence>
<comment type="caution">
    <text evidence="3">The sequence shown here is derived from an EMBL/GenBank/DDBJ whole genome shotgun (WGS) entry which is preliminary data.</text>
</comment>
<dbReference type="Proteomes" id="UP000289738">
    <property type="component" value="Chromosome A09"/>
</dbReference>
<dbReference type="Pfam" id="PF13398">
    <property type="entry name" value="Peptidase_M50B"/>
    <property type="match status" value="1"/>
</dbReference>
<accession>A0A445BF81</accession>
<gene>
    <name evidence="3" type="ORF">Ahy_A09g042238</name>
</gene>
<proteinExistence type="predicted"/>
<dbReference type="AlphaFoldDB" id="A0A445BF81"/>
<evidence type="ECO:0000313" key="3">
    <source>
        <dbReference type="EMBL" id="RYR37334.1"/>
    </source>
</evidence>
<dbReference type="EMBL" id="SDMP01000009">
    <property type="protein sequence ID" value="RYR37334.1"/>
    <property type="molecule type" value="Genomic_DNA"/>
</dbReference>
<protein>
    <submittedName>
        <fullName evidence="3">Uncharacterized protein</fullName>
    </submittedName>
</protein>
<evidence type="ECO:0000256" key="2">
    <source>
        <dbReference type="SAM" id="Phobius"/>
    </source>
</evidence>